<evidence type="ECO:0000313" key="1">
    <source>
        <dbReference type="EMBL" id="KAA8999805.1"/>
    </source>
</evidence>
<name>A0A5J5G037_9BACL</name>
<dbReference type="RefSeq" id="WP_150459237.1">
    <property type="nucleotide sequence ID" value="NZ_VYKK01000022.1"/>
</dbReference>
<dbReference type="OrthoDB" id="2906254at2"/>
<dbReference type="EMBL" id="VYKK01000022">
    <property type="protein sequence ID" value="KAA8999805.1"/>
    <property type="molecule type" value="Genomic_DNA"/>
</dbReference>
<dbReference type="Proteomes" id="UP000367750">
    <property type="component" value="Unassembled WGS sequence"/>
</dbReference>
<accession>A0A5J5G037</accession>
<dbReference type="InterPro" id="IPR023888">
    <property type="entry name" value="SdpC-like"/>
</dbReference>
<keyword evidence="2" id="KW-1185">Reference proteome</keyword>
<dbReference type="Pfam" id="PF26137">
    <property type="entry name" value="Toxin_SdpC"/>
    <property type="match status" value="1"/>
</dbReference>
<dbReference type="NCBIfam" id="TIGR04032">
    <property type="entry name" value="toxin_SdpC"/>
    <property type="match status" value="1"/>
</dbReference>
<evidence type="ECO:0000313" key="2">
    <source>
        <dbReference type="Proteomes" id="UP000367750"/>
    </source>
</evidence>
<comment type="caution">
    <text evidence="1">The sequence shown here is derived from an EMBL/GenBank/DDBJ whole genome shotgun (WGS) entry which is preliminary data.</text>
</comment>
<sequence length="213" mass="22899">MKKIVAFVLVFSLVLMNGFTSDGGAEASSKEAYSGEDLFRGLFFVQGEVAKQLSSEIYTHDLYQTANTKEAVGQVDKIVANVEKLEPGYFNRLKGAVDSKNPLELERALGKGSELIYSALKSDGINVTSIDSKQLGYASGQCAVAAVVFVAGLAVVWYAGAVAQVVGGGAYVLVDGVYFYHAAVQVKTVAVSYSRENDLTREMYIRNVIKGLK</sequence>
<dbReference type="AlphaFoldDB" id="A0A5J5G037"/>
<reference evidence="1 2" key="1">
    <citation type="submission" date="2019-09" db="EMBL/GenBank/DDBJ databases">
        <title>Bacillus ochoae sp. nov., Paenibacillus whitsoniae sp. nov., Paenibacillus spiritus sp. nov. Isolated from the Mars Exploration Rover during spacecraft assembly.</title>
        <authorList>
            <person name="Seuylemezian A."/>
            <person name="Vaishampayan P."/>
        </authorList>
    </citation>
    <scope>NUCLEOTIDE SEQUENCE [LARGE SCALE GENOMIC DNA]</scope>
    <source>
        <strain evidence="1 2">MER_111</strain>
    </source>
</reference>
<organism evidence="1 2">
    <name type="scientific">Paenibacillus spiritus</name>
    <dbReference type="NCBI Taxonomy" id="2496557"/>
    <lineage>
        <taxon>Bacteria</taxon>
        <taxon>Bacillati</taxon>
        <taxon>Bacillota</taxon>
        <taxon>Bacilli</taxon>
        <taxon>Bacillales</taxon>
        <taxon>Paenibacillaceae</taxon>
        <taxon>Paenibacillus</taxon>
    </lineage>
</organism>
<protein>
    <submittedName>
        <fullName evidence="1">Sporulation delaying protein family toxin</fullName>
    </submittedName>
</protein>
<gene>
    <name evidence="1" type="ORF">F4V43_15905</name>
</gene>
<proteinExistence type="predicted"/>